<feature type="region of interest" description="Disordered" evidence="3">
    <location>
        <begin position="188"/>
        <end position="222"/>
    </location>
</feature>
<dbReference type="PANTHER" id="PTHR37534:SF23">
    <property type="entry name" value="ZN(II)2CYS6 TRANSCRIPTION FACTOR (EUROFUNG)"/>
    <property type="match status" value="1"/>
</dbReference>
<evidence type="ECO:0000256" key="3">
    <source>
        <dbReference type="SAM" id="MobiDB-lite"/>
    </source>
</evidence>
<evidence type="ECO:0000313" key="5">
    <source>
        <dbReference type="EMBL" id="KAF7550291.1"/>
    </source>
</evidence>
<accession>A0A9P5L8S1</accession>
<dbReference type="InterPro" id="IPR036864">
    <property type="entry name" value="Zn2-C6_fun-type_DNA-bd_sf"/>
</dbReference>
<evidence type="ECO:0000313" key="6">
    <source>
        <dbReference type="Proteomes" id="UP000722485"/>
    </source>
</evidence>
<dbReference type="Pfam" id="PF00172">
    <property type="entry name" value="Zn_clus"/>
    <property type="match status" value="1"/>
</dbReference>
<organism evidence="5 6">
    <name type="scientific">Cylindrodendrum hubeiense</name>
    <dbReference type="NCBI Taxonomy" id="595255"/>
    <lineage>
        <taxon>Eukaryota</taxon>
        <taxon>Fungi</taxon>
        <taxon>Dikarya</taxon>
        <taxon>Ascomycota</taxon>
        <taxon>Pezizomycotina</taxon>
        <taxon>Sordariomycetes</taxon>
        <taxon>Hypocreomycetidae</taxon>
        <taxon>Hypocreales</taxon>
        <taxon>Nectriaceae</taxon>
        <taxon>Cylindrodendrum</taxon>
    </lineage>
</organism>
<dbReference type="GO" id="GO:0000981">
    <property type="term" value="F:DNA-binding transcription factor activity, RNA polymerase II-specific"/>
    <property type="evidence" value="ECO:0007669"/>
    <property type="project" value="InterPro"/>
</dbReference>
<dbReference type="SUPFAM" id="SSF57701">
    <property type="entry name" value="Zn2/Cys6 DNA-binding domain"/>
    <property type="match status" value="1"/>
</dbReference>
<dbReference type="Gene3D" id="4.10.240.10">
    <property type="entry name" value="Zn(2)-C6 fungal-type DNA-binding domain"/>
    <property type="match status" value="1"/>
</dbReference>
<name>A0A9P5L8S1_9HYPO</name>
<evidence type="ECO:0000259" key="4">
    <source>
        <dbReference type="PROSITE" id="PS50048"/>
    </source>
</evidence>
<dbReference type="PANTHER" id="PTHR37534">
    <property type="entry name" value="TRANSCRIPTIONAL ACTIVATOR PROTEIN UGA3"/>
    <property type="match status" value="1"/>
</dbReference>
<reference evidence="5" key="1">
    <citation type="submission" date="2020-03" db="EMBL/GenBank/DDBJ databases">
        <title>Draft Genome Sequence of Cylindrodendrum hubeiense.</title>
        <authorList>
            <person name="Buettner E."/>
            <person name="Kellner H."/>
        </authorList>
    </citation>
    <scope>NUCLEOTIDE SEQUENCE</scope>
    <source>
        <strain evidence="5">IHI 201604</strain>
    </source>
</reference>
<gene>
    <name evidence="5" type="ORF">G7Z17_g5824</name>
</gene>
<comment type="subcellular location">
    <subcellularLocation>
        <location evidence="1">Nucleus</location>
    </subcellularLocation>
</comment>
<dbReference type="EMBL" id="JAANBB010000102">
    <property type="protein sequence ID" value="KAF7550291.1"/>
    <property type="molecule type" value="Genomic_DNA"/>
</dbReference>
<dbReference type="AlphaFoldDB" id="A0A9P5L8S1"/>
<proteinExistence type="predicted"/>
<protein>
    <recommendedName>
        <fullName evidence="4">Zn(2)-C6 fungal-type domain-containing protein</fullName>
    </recommendedName>
</protein>
<feature type="region of interest" description="Disordered" evidence="3">
    <location>
        <begin position="612"/>
        <end position="632"/>
    </location>
</feature>
<dbReference type="GO" id="GO:0005634">
    <property type="term" value="C:nucleus"/>
    <property type="evidence" value="ECO:0007669"/>
    <property type="project" value="UniProtKB-SubCell"/>
</dbReference>
<feature type="compositionally biased region" description="Pro residues" evidence="3">
    <location>
        <begin position="587"/>
        <end position="596"/>
    </location>
</feature>
<dbReference type="CDD" id="cd00067">
    <property type="entry name" value="GAL4"/>
    <property type="match status" value="1"/>
</dbReference>
<keyword evidence="2" id="KW-0539">Nucleus</keyword>
<sequence>MDQASGVASTATASQQPPPASAQQDDDGRDDANRKRANVRKRTKTGCLTCRRRRIKCDEGRPTCNNCIKSKRQCEGYSQRVVFKDPMGAIQGGPFGPALYPPGSSHLIGQMQGKNSSQGPLPIIAPKPPSFGYQGHENAPYGHYAHGQNGPAVYDFNPGQPVHPPYPQPNTLISPQTTTGYVKIEHDPRPHHFGPPPNEQGIDDYSTTRRSTMTDGPNDEHADVVHDRFLDDDSLDEDAEMGESDDETRDPREILGPMVKQFNGSWDINGTQVRAFSAFAKCNVLSEYTASAQISELKDARMLAIFMHFIQVTGPSMSLYERHPFDNGGEDTFDTNAKGTNNLWSYTFPIIAFNHPALLHAILALASLQIAKLQKIPATAAMKHYHLALRRIAKNVKSTLRRTQPPTLAATLLLAYFEVWSSDHNKWCNHLFGARILLREIPLREMSRRCLPIKRLTQRRKDAEDQNQMNSFFPGYNVNPQSKLLDLDYELLQKVSGQNVTAEDYCLGDDQPLDPATHLTSQRDIEQYENIRDLYWWYCKMDVYQSMLGGTKLFYGTYDHLMLLLGRVADFSSKDVARKRRASQNRPAPPGAPSPPAFVGIMPTTGNFKVPMGFSPPREASPQSEATEDQDPDVSFHIAIQQWESIKEGFEVFEKSLGSEFEPLRPEYSDRRDSPFGMTLQYRTFSVAGIWMNFYMGMIHLYRTHPSMAPAAMQAAGMSAHQTGAFANKLGRIAAGLSDDCSQMTEISTLVSAAFIESCFCLFVAAIGYQDDAQRRWVVRWLRDISRLTGWQSARQIADGCESGWIKAAQIGRGPPYVRVEETGVPISVWNNPRRIDRMIRELENGPGEERRLVLVKSERASYALGILGVEHDLQFLELKDEMVALPKEGEQVTSGIDNAR</sequence>
<dbReference type="GO" id="GO:0000976">
    <property type="term" value="F:transcription cis-regulatory region binding"/>
    <property type="evidence" value="ECO:0007669"/>
    <property type="project" value="TreeGrafter"/>
</dbReference>
<keyword evidence="6" id="KW-1185">Reference proteome</keyword>
<dbReference type="Proteomes" id="UP000722485">
    <property type="component" value="Unassembled WGS sequence"/>
</dbReference>
<feature type="region of interest" description="Disordered" evidence="3">
    <location>
        <begin position="1"/>
        <end position="42"/>
    </location>
</feature>
<evidence type="ECO:0000256" key="2">
    <source>
        <dbReference type="ARBA" id="ARBA00023242"/>
    </source>
</evidence>
<dbReference type="GO" id="GO:0008270">
    <property type="term" value="F:zinc ion binding"/>
    <property type="evidence" value="ECO:0007669"/>
    <property type="project" value="InterPro"/>
</dbReference>
<feature type="region of interest" description="Disordered" evidence="3">
    <location>
        <begin position="576"/>
        <end position="598"/>
    </location>
</feature>
<comment type="caution">
    <text evidence="5">The sequence shown here is derived from an EMBL/GenBank/DDBJ whole genome shotgun (WGS) entry which is preliminary data.</text>
</comment>
<dbReference type="OrthoDB" id="5391043at2759"/>
<dbReference type="PROSITE" id="PS00463">
    <property type="entry name" value="ZN2_CY6_FUNGAL_1"/>
    <property type="match status" value="1"/>
</dbReference>
<dbReference type="GO" id="GO:0045944">
    <property type="term" value="P:positive regulation of transcription by RNA polymerase II"/>
    <property type="evidence" value="ECO:0007669"/>
    <property type="project" value="TreeGrafter"/>
</dbReference>
<dbReference type="InterPro" id="IPR001138">
    <property type="entry name" value="Zn2Cys6_DnaBD"/>
</dbReference>
<dbReference type="Pfam" id="PF11951">
    <property type="entry name" value="Fungal_trans_2"/>
    <property type="match status" value="1"/>
</dbReference>
<dbReference type="SMART" id="SM00066">
    <property type="entry name" value="GAL4"/>
    <property type="match status" value="1"/>
</dbReference>
<feature type="domain" description="Zn(2)-C6 fungal-type" evidence="4">
    <location>
        <begin position="46"/>
        <end position="74"/>
    </location>
</feature>
<evidence type="ECO:0000256" key="1">
    <source>
        <dbReference type="ARBA" id="ARBA00004123"/>
    </source>
</evidence>
<dbReference type="PROSITE" id="PS50048">
    <property type="entry name" value="ZN2_CY6_FUNGAL_2"/>
    <property type="match status" value="1"/>
</dbReference>
<dbReference type="InterPro" id="IPR021858">
    <property type="entry name" value="Fun_TF"/>
</dbReference>